<dbReference type="PATRIC" id="fig|1408103.3.peg.1848"/>
<comment type="subcellular location">
    <subcellularLocation>
        <location evidence="2">Cell membrane</location>
        <topology evidence="2">Multi-pass membrane protein</topology>
    </subcellularLocation>
</comment>
<feature type="transmembrane region" description="Helical" evidence="3">
    <location>
        <begin position="40"/>
        <end position="56"/>
    </location>
</feature>
<comment type="similarity">
    <text evidence="1 2">Belongs to the BioY family.</text>
</comment>
<keyword evidence="2" id="KW-1003">Cell membrane</keyword>
<proteinExistence type="inferred from homology"/>
<keyword evidence="3" id="KW-0812">Transmembrane</keyword>
<evidence type="ECO:0000256" key="2">
    <source>
        <dbReference type="PIRNR" id="PIRNR016661"/>
    </source>
</evidence>
<dbReference type="GO" id="GO:0015225">
    <property type="term" value="F:biotin transmembrane transporter activity"/>
    <property type="evidence" value="ECO:0007669"/>
    <property type="project" value="UniProtKB-UniRule"/>
</dbReference>
<protein>
    <recommendedName>
        <fullName evidence="2">Biotin transporter</fullName>
    </recommendedName>
</protein>
<accession>A0A0M2SXY7</accession>
<keyword evidence="3" id="KW-1133">Transmembrane helix</keyword>
<feature type="transmembrane region" description="Helical" evidence="3">
    <location>
        <begin position="118"/>
        <end position="138"/>
    </location>
</feature>
<dbReference type="AlphaFoldDB" id="A0A0M2SXY7"/>
<dbReference type="PIRSF" id="PIRSF016661">
    <property type="entry name" value="BioY"/>
    <property type="match status" value="1"/>
</dbReference>
<evidence type="ECO:0000256" key="3">
    <source>
        <dbReference type="SAM" id="Phobius"/>
    </source>
</evidence>
<dbReference type="EMBL" id="LAYY01000007">
    <property type="protein sequence ID" value="KKK38571.1"/>
    <property type="molecule type" value="Genomic_DNA"/>
</dbReference>
<evidence type="ECO:0000256" key="1">
    <source>
        <dbReference type="ARBA" id="ARBA00010692"/>
    </source>
</evidence>
<feature type="transmembrane region" description="Helical" evidence="3">
    <location>
        <begin position="158"/>
        <end position="178"/>
    </location>
</feature>
<feature type="transmembrane region" description="Helical" evidence="3">
    <location>
        <begin position="63"/>
        <end position="81"/>
    </location>
</feature>
<evidence type="ECO:0000313" key="4">
    <source>
        <dbReference type="EMBL" id="KKK38571.1"/>
    </source>
</evidence>
<gene>
    <name evidence="4" type="ORF">WQ57_08205</name>
</gene>
<dbReference type="RefSeq" id="WP_046523263.1">
    <property type="nucleotide sequence ID" value="NZ_LAYY01000007.1"/>
</dbReference>
<evidence type="ECO:0000313" key="5">
    <source>
        <dbReference type="Proteomes" id="UP000034166"/>
    </source>
</evidence>
<name>A0A0M2SXY7_9BACI</name>
<dbReference type="GO" id="GO:0005886">
    <property type="term" value="C:plasma membrane"/>
    <property type="evidence" value="ECO:0007669"/>
    <property type="project" value="UniProtKB-SubCell"/>
</dbReference>
<reference evidence="4 5" key="1">
    <citation type="submission" date="2015-04" db="EMBL/GenBank/DDBJ databases">
        <title>Taxonomic description and genome sequence of Bacillus campisalis sp. nov., a novel member of the genus Bacillus isolated from solar saltern.</title>
        <authorList>
            <person name="Mathan Kumar R."/>
            <person name="Kaur G."/>
            <person name="Kumar A."/>
            <person name="Singh N.K."/>
            <person name="Kaur N."/>
            <person name="Kumar N."/>
            <person name="Mayilraj S."/>
        </authorList>
    </citation>
    <scope>NUCLEOTIDE SEQUENCE [LARGE SCALE GENOMIC DNA]</scope>
    <source>
        <strain evidence="4 5">SA2-6</strain>
    </source>
</reference>
<feature type="transmembrane region" description="Helical" evidence="3">
    <location>
        <begin position="87"/>
        <end position="106"/>
    </location>
</feature>
<dbReference type="Gene3D" id="1.10.1760.20">
    <property type="match status" value="1"/>
</dbReference>
<feature type="transmembrane region" description="Helical" evidence="3">
    <location>
        <begin position="12"/>
        <end position="34"/>
    </location>
</feature>
<dbReference type="InterPro" id="IPR003784">
    <property type="entry name" value="BioY"/>
</dbReference>
<dbReference type="OrthoDB" id="9803495at2"/>
<dbReference type="PANTHER" id="PTHR34295:SF1">
    <property type="entry name" value="BIOTIN TRANSPORTER BIOY"/>
    <property type="match status" value="1"/>
</dbReference>
<keyword evidence="2" id="KW-0813">Transport</keyword>
<dbReference type="Proteomes" id="UP000034166">
    <property type="component" value="Unassembled WGS sequence"/>
</dbReference>
<dbReference type="PANTHER" id="PTHR34295">
    <property type="entry name" value="BIOTIN TRANSPORTER BIOY"/>
    <property type="match status" value="1"/>
</dbReference>
<sequence>MKKRLSAFEISLAGMFVAMMAVGANITAIAPFMIVGGVPITLQTFFAILAGAVLGSRLGTISMAVYAFVGLAGAPIFARFGGGISTIVSPTFGFIVSFIIVAFVVGKIVERKQTLSTYIIGSLAGLAINYFFGTNWMYFAYKLWAAAPEGFTYGMAWLWMAAPLPKDIALTIGAAVFAHRFDRSVLSRSQLRNHKRTA</sequence>
<keyword evidence="5" id="KW-1185">Reference proteome</keyword>
<organism evidence="4 5">
    <name type="scientific">Mesobacillus campisalis</name>
    <dbReference type="NCBI Taxonomy" id="1408103"/>
    <lineage>
        <taxon>Bacteria</taxon>
        <taxon>Bacillati</taxon>
        <taxon>Bacillota</taxon>
        <taxon>Bacilli</taxon>
        <taxon>Bacillales</taxon>
        <taxon>Bacillaceae</taxon>
        <taxon>Mesobacillus</taxon>
    </lineage>
</organism>
<keyword evidence="2 3" id="KW-0472">Membrane</keyword>
<comment type="caution">
    <text evidence="4">The sequence shown here is derived from an EMBL/GenBank/DDBJ whole genome shotgun (WGS) entry which is preliminary data.</text>
</comment>
<dbReference type="Pfam" id="PF02632">
    <property type="entry name" value="BioY"/>
    <property type="match status" value="1"/>
</dbReference>